<protein>
    <submittedName>
        <fullName evidence="2">Uncharacterized protein</fullName>
    </submittedName>
</protein>
<feature type="compositionally biased region" description="Basic residues" evidence="1">
    <location>
        <begin position="80"/>
        <end position="96"/>
    </location>
</feature>
<name>A0A2I0U650_LIMLA</name>
<dbReference type="Proteomes" id="UP000233556">
    <property type="component" value="Unassembled WGS sequence"/>
</dbReference>
<feature type="region of interest" description="Disordered" evidence="1">
    <location>
        <begin position="26"/>
        <end position="104"/>
    </location>
</feature>
<dbReference type="EMBL" id="KZ506109">
    <property type="protein sequence ID" value="PKU41492.1"/>
    <property type="molecule type" value="Genomic_DNA"/>
</dbReference>
<proteinExistence type="predicted"/>
<evidence type="ECO:0000313" key="3">
    <source>
        <dbReference type="Proteomes" id="UP000233556"/>
    </source>
</evidence>
<evidence type="ECO:0000313" key="2">
    <source>
        <dbReference type="EMBL" id="PKU41492.1"/>
    </source>
</evidence>
<evidence type="ECO:0000256" key="1">
    <source>
        <dbReference type="SAM" id="MobiDB-lite"/>
    </source>
</evidence>
<sequence>MMVITRQDGPLLSASRNGYHWYCNQVNKTTTKNTRIKQDQELHRKKTKREKKEKRKKEKREKKKEKRKKEKSEKKEKKEKEKKKRKNPPNWKKKPKSAHEHMLI</sequence>
<gene>
    <name evidence="2" type="ORF">llap_8193</name>
</gene>
<dbReference type="AlphaFoldDB" id="A0A2I0U650"/>
<keyword evidence="3" id="KW-1185">Reference proteome</keyword>
<reference evidence="3" key="1">
    <citation type="submission" date="2017-11" db="EMBL/GenBank/DDBJ databases">
        <authorList>
            <person name="Lima N.C."/>
            <person name="Parody-Merino A.M."/>
            <person name="Battley P.F."/>
            <person name="Fidler A.E."/>
            <person name="Prosdocimi F."/>
        </authorList>
    </citation>
    <scope>NUCLEOTIDE SEQUENCE [LARGE SCALE GENOMIC DNA]</scope>
</reference>
<accession>A0A2I0U650</accession>
<organism evidence="2 3">
    <name type="scientific">Limosa lapponica baueri</name>
    <dbReference type="NCBI Taxonomy" id="1758121"/>
    <lineage>
        <taxon>Eukaryota</taxon>
        <taxon>Metazoa</taxon>
        <taxon>Chordata</taxon>
        <taxon>Craniata</taxon>
        <taxon>Vertebrata</taxon>
        <taxon>Euteleostomi</taxon>
        <taxon>Archelosauria</taxon>
        <taxon>Archosauria</taxon>
        <taxon>Dinosauria</taxon>
        <taxon>Saurischia</taxon>
        <taxon>Theropoda</taxon>
        <taxon>Coelurosauria</taxon>
        <taxon>Aves</taxon>
        <taxon>Neognathae</taxon>
        <taxon>Neoaves</taxon>
        <taxon>Charadriiformes</taxon>
        <taxon>Scolopacidae</taxon>
        <taxon>Limosa</taxon>
    </lineage>
</organism>
<feature type="compositionally biased region" description="Basic residues" evidence="1">
    <location>
        <begin position="43"/>
        <end position="69"/>
    </location>
</feature>
<feature type="compositionally biased region" description="Basic and acidic residues" evidence="1">
    <location>
        <begin position="70"/>
        <end position="79"/>
    </location>
</feature>
<reference evidence="3" key="2">
    <citation type="submission" date="2017-12" db="EMBL/GenBank/DDBJ databases">
        <title>Genome sequence of the Bar-tailed Godwit (Limosa lapponica baueri).</title>
        <authorList>
            <person name="Lima N.C.B."/>
            <person name="Parody-Merino A.M."/>
            <person name="Battley P.F."/>
            <person name="Fidler A.E."/>
            <person name="Prosdocimi F."/>
        </authorList>
    </citation>
    <scope>NUCLEOTIDE SEQUENCE [LARGE SCALE GENOMIC DNA]</scope>
</reference>